<feature type="region of interest" description="Disordered" evidence="8">
    <location>
        <begin position="323"/>
        <end position="342"/>
    </location>
</feature>
<dbReference type="GO" id="GO:0005634">
    <property type="term" value="C:nucleus"/>
    <property type="evidence" value="ECO:0007669"/>
    <property type="project" value="TreeGrafter"/>
</dbReference>
<protein>
    <recommendedName>
        <fullName evidence="9">BZIP domain-containing protein</fullName>
    </recommendedName>
</protein>
<keyword evidence="7" id="KW-0175">Coiled coil</keyword>
<feature type="compositionally biased region" description="Low complexity" evidence="8">
    <location>
        <begin position="201"/>
        <end position="215"/>
    </location>
</feature>
<dbReference type="AlphaFoldDB" id="A0AAV6HAU9"/>
<dbReference type="PROSITE" id="PS50217">
    <property type="entry name" value="BZIP"/>
    <property type="match status" value="1"/>
</dbReference>
<dbReference type="GO" id="GO:0000981">
    <property type="term" value="F:DNA-binding transcription factor activity, RNA polymerase II-specific"/>
    <property type="evidence" value="ECO:0007669"/>
    <property type="project" value="TreeGrafter"/>
</dbReference>
<dbReference type="SMART" id="SM00338">
    <property type="entry name" value="BRLZ"/>
    <property type="match status" value="1"/>
</dbReference>
<dbReference type="InterPro" id="IPR004827">
    <property type="entry name" value="bZIP"/>
</dbReference>
<evidence type="ECO:0000313" key="10">
    <source>
        <dbReference type="EMBL" id="KAG5282566.1"/>
    </source>
</evidence>
<evidence type="ECO:0000256" key="5">
    <source>
        <dbReference type="ARBA" id="ARBA00023163"/>
    </source>
</evidence>
<organism evidence="10 11">
    <name type="scientific">Alosa alosa</name>
    <name type="common">allis shad</name>
    <dbReference type="NCBI Taxonomy" id="278164"/>
    <lineage>
        <taxon>Eukaryota</taxon>
        <taxon>Metazoa</taxon>
        <taxon>Chordata</taxon>
        <taxon>Craniata</taxon>
        <taxon>Vertebrata</taxon>
        <taxon>Euteleostomi</taxon>
        <taxon>Actinopterygii</taxon>
        <taxon>Neopterygii</taxon>
        <taxon>Teleostei</taxon>
        <taxon>Clupei</taxon>
        <taxon>Clupeiformes</taxon>
        <taxon>Clupeoidei</taxon>
        <taxon>Clupeidae</taxon>
        <taxon>Alosa</taxon>
    </lineage>
</organism>
<dbReference type="Pfam" id="PF03131">
    <property type="entry name" value="bZIP_Maf"/>
    <property type="match status" value="1"/>
</dbReference>
<dbReference type="Gene3D" id="1.10.880.10">
    <property type="entry name" value="Transcription factor, Skn-1-like, DNA-binding domain"/>
    <property type="match status" value="1"/>
</dbReference>
<gene>
    <name evidence="10" type="ORF">AALO_G00057420</name>
</gene>
<evidence type="ECO:0000256" key="8">
    <source>
        <dbReference type="SAM" id="MobiDB-lite"/>
    </source>
</evidence>
<dbReference type="Proteomes" id="UP000823561">
    <property type="component" value="Chromosome 4"/>
</dbReference>
<keyword evidence="2" id="KW-0805">Transcription regulation</keyword>
<dbReference type="InterPro" id="IPR047167">
    <property type="entry name" value="NFE2-like"/>
</dbReference>
<keyword evidence="5" id="KW-0804">Transcription</keyword>
<dbReference type="SUPFAM" id="SSF47454">
    <property type="entry name" value="A DNA-binding domain in eukaryotic transcription factors"/>
    <property type="match status" value="1"/>
</dbReference>
<evidence type="ECO:0000259" key="9">
    <source>
        <dbReference type="PROSITE" id="PS50217"/>
    </source>
</evidence>
<name>A0AAV6HAU9_9TELE</name>
<dbReference type="InterPro" id="IPR008917">
    <property type="entry name" value="TF_DNA-bd_sf"/>
</dbReference>
<keyword evidence="3" id="KW-0238">DNA-binding</keyword>
<keyword evidence="4" id="KW-0010">Activator</keyword>
<evidence type="ECO:0000256" key="3">
    <source>
        <dbReference type="ARBA" id="ARBA00023125"/>
    </source>
</evidence>
<keyword evidence="11" id="KW-1185">Reference proteome</keyword>
<dbReference type="GO" id="GO:0000978">
    <property type="term" value="F:RNA polymerase II cis-regulatory region sequence-specific DNA binding"/>
    <property type="evidence" value="ECO:0007669"/>
    <property type="project" value="InterPro"/>
</dbReference>
<dbReference type="PROSITE" id="PS00036">
    <property type="entry name" value="BZIP_BASIC"/>
    <property type="match status" value="1"/>
</dbReference>
<comment type="similarity">
    <text evidence="1">Belongs to the bZIP family. CNC subfamily.</text>
</comment>
<dbReference type="EMBL" id="JADWDJ010000004">
    <property type="protein sequence ID" value="KAG5282566.1"/>
    <property type="molecule type" value="Genomic_DNA"/>
</dbReference>
<feature type="coiled-coil region" evidence="7">
    <location>
        <begin position="403"/>
        <end position="437"/>
    </location>
</feature>
<evidence type="ECO:0000256" key="2">
    <source>
        <dbReference type="ARBA" id="ARBA00023015"/>
    </source>
</evidence>
<accession>A0AAV6HAU9</accession>
<evidence type="ECO:0000313" key="11">
    <source>
        <dbReference type="Proteomes" id="UP000823561"/>
    </source>
</evidence>
<dbReference type="InterPro" id="IPR046347">
    <property type="entry name" value="bZIP_sf"/>
</dbReference>
<feature type="domain" description="BZIP" evidence="9">
    <location>
        <begin position="385"/>
        <end position="448"/>
    </location>
</feature>
<dbReference type="PANTHER" id="PTHR24411">
    <property type="entry name" value="NUCLEAR FACTOR ERYTHROID 2-RELATED FACTOR"/>
    <property type="match status" value="1"/>
</dbReference>
<evidence type="ECO:0000256" key="1">
    <source>
        <dbReference type="ARBA" id="ARBA00008157"/>
    </source>
</evidence>
<evidence type="ECO:0000256" key="7">
    <source>
        <dbReference type="SAM" id="Coils"/>
    </source>
</evidence>
<reference evidence="10" key="1">
    <citation type="submission" date="2020-10" db="EMBL/GenBank/DDBJ databases">
        <title>Chromosome-scale genome assembly of the Allis shad, Alosa alosa.</title>
        <authorList>
            <person name="Margot Z."/>
            <person name="Christophe K."/>
            <person name="Cabau C."/>
            <person name="Louis A."/>
            <person name="Berthelot C."/>
            <person name="Parey E."/>
            <person name="Roest Crollius H."/>
            <person name="Montfort J."/>
            <person name="Robinson-Rechavi M."/>
            <person name="Bucao C."/>
            <person name="Bouchez O."/>
            <person name="Gislard M."/>
            <person name="Lluch J."/>
            <person name="Milhes M."/>
            <person name="Lampietro C."/>
            <person name="Lopez Roques C."/>
            <person name="Donnadieu C."/>
            <person name="Braasch I."/>
            <person name="Desvignes T."/>
            <person name="Postlethwait J."/>
            <person name="Bobe J."/>
            <person name="Guiguen Y."/>
        </authorList>
    </citation>
    <scope>NUCLEOTIDE SEQUENCE</scope>
    <source>
        <strain evidence="10">M-15738</strain>
        <tissue evidence="10">Blood</tissue>
    </source>
</reference>
<sequence>MCSAANCMLPLRKNCEGLANLGRLNGGASMPISATGFRMHRLPQDSDMDFTWQELMAITELQDLEVPSESQYENGPYPPMETPVSVGGFGINQSHSGTLPGGCDVTSVGYEGSYHEVMPPCQRLGPEMDSHYAHCSSQLASRLLPGTQSLQPPLMSLLEHMNLVGTSHGLEKHGLGHSHSTGPGLGHSKQQHAAIDDMESDSGLSLGSSPPLASPENGVTSIMTYACTEPGVAYAEGEMEVGMGEHGRMRDSLVYPMEYHHHHHHPMNHFPSPPSTSYFPMAPSLPPLHHQQSHSAYPLKQQQILPTTALHLNSPCVSSSRAGSSWTSSYTKPKGPGAPIPLSRDERRAMALKIPFPLEKIINLPVDDFNELLTQYTLNDSQLALVRDIRRRGKNKVAAQNCRKRKLENIVHLEGELGQLRAQREHLARERVDYQRSLAVIKCRLSELYTKVFSQLRDEEGHPYSLDDYSLQQTNDGNVYLVPRNAALEVE</sequence>
<proteinExistence type="inferred from homology"/>
<keyword evidence="6" id="KW-0539">Nucleus</keyword>
<dbReference type="CDD" id="cd14720">
    <property type="entry name" value="bZIP_NFE2-like"/>
    <property type="match status" value="1"/>
</dbReference>
<dbReference type="SUPFAM" id="SSF57959">
    <property type="entry name" value="Leucine zipper domain"/>
    <property type="match status" value="1"/>
</dbReference>
<evidence type="ECO:0000256" key="6">
    <source>
        <dbReference type="ARBA" id="ARBA00023242"/>
    </source>
</evidence>
<comment type="caution">
    <text evidence="10">The sequence shown here is derived from an EMBL/GenBank/DDBJ whole genome shotgun (WGS) entry which is preliminary data.</text>
</comment>
<dbReference type="InterPro" id="IPR004826">
    <property type="entry name" value="bZIP_Maf"/>
</dbReference>
<evidence type="ECO:0000256" key="4">
    <source>
        <dbReference type="ARBA" id="ARBA00023159"/>
    </source>
</evidence>
<dbReference type="PANTHER" id="PTHR24411:SF26">
    <property type="entry name" value="TRANSCRIPTION FACTOR NF-E2 45 KDA SUBUNIT"/>
    <property type="match status" value="1"/>
</dbReference>
<feature type="region of interest" description="Disordered" evidence="8">
    <location>
        <begin position="168"/>
        <end position="217"/>
    </location>
</feature>